<dbReference type="EMBL" id="NXIG01000003">
    <property type="protein sequence ID" value="RXI31881.1"/>
    <property type="molecule type" value="Genomic_DNA"/>
</dbReference>
<feature type="domain" description="Glycosyltransferase Maf N-terminal" evidence="2">
    <location>
        <begin position="16"/>
        <end position="202"/>
    </location>
</feature>
<dbReference type="KEGG" id="aell:AELL_2672"/>
<dbReference type="EMBL" id="CP032097">
    <property type="protein sequence ID" value="AXX96276.1"/>
    <property type="molecule type" value="Genomic_DNA"/>
</dbReference>
<evidence type="ECO:0000259" key="1">
    <source>
        <dbReference type="Pfam" id="PF01973"/>
    </source>
</evidence>
<protein>
    <submittedName>
        <fullName evidence="3">Motility accessory factor</fullName>
    </submittedName>
</protein>
<dbReference type="PANTHER" id="PTHR41786">
    <property type="entry name" value="MOTILITY ACCESSORY FACTOR MAF"/>
    <property type="match status" value="1"/>
</dbReference>
<dbReference type="Proteomes" id="UP000290588">
    <property type="component" value="Unassembled WGS sequence"/>
</dbReference>
<evidence type="ECO:0000313" key="6">
    <source>
        <dbReference type="Proteomes" id="UP000290588"/>
    </source>
</evidence>
<evidence type="ECO:0000313" key="4">
    <source>
        <dbReference type="EMBL" id="RXI31881.1"/>
    </source>
</evidence>
<dbReference type="AlphaFoldDB" id="A0A347UBP8"/>
<dbReference type="InterPro" id="IPR045376">
    <property type="entry name" value="Maf_N"/>
</dbReference>
<reference evidence="4 6" key="1">
    <citation type="submission" date="2017-09" db="EMBL/GenBank/DDBJ databases">
        <title>Genomics of the genus Arcobacter.</title>
        <authorList>
            <person name="Perez-Cataluna A."/>
            <person name="Figueras M.J."/>
            <person name="Salas-Masso N."/>
        </authorList>
    </citation>
    <scope>NUCLEOTIDE SEQUENCE [LARGE SCALE GENOMIC DNA]</scope>
    <source>
        <strain evidence="4 6">CECT 7837</strain>
    </source>
</reference>
<dbReference type="InterPro" id="IPR002826">
    <property type="entry name" value="MptE-like"/>
</dbReference>
<gene>
    <name evidence="3" type="primary">maf1</name>
    <name evidence="3" type="ORF">AELL_2672</name>
    <name evidence="4" type="ORF">CP962_03615</name>
</gene>
<evidence type="ECO:0000313" key="3">
    <source>
        <dbReference type="EMBL" id="AXX96276.1"/>
    </source>
</evidence>
<dbReference type="Proteomes" id="UP000262582">
    <property type="component" value="Chromosome"/>
</dbReference>
<reference evidence="3 5" key="2">
    <citation type="submission" date="2018-08" db="EMBL/GenBank/DDBJ databases">
        <title>Complete genome of the Arcobacter ellisii type strain LMG 26155.</title>
        <authorList>
            <person name="Miller W.G."/>
            <person name="Yee E."/>
            <person name="Bono J.L."/>
        </authorList>
    </citation>
    <scope>NUCLEOTIDE SEQUENCE [LARGE SCALE GENOMIC DNA]</scope>
    <source>
        <strain evidence="3 5">LMG 26155</strain>
    </source>
</reference>
<accession>A0A347UBP8</accession>
<sequence length="676" mass="79641">MTEAQIELQNALTTTFLANLVFLSEYDKELYLKVNELSKMIENGTYKEKYALEFIMKSGDFDIYDIVNDKYLYNKKPKKVNDDLVRKVQFDEKYSIFDLPEYFLFREQTKLDLDKFNHEKGSDSILTTKNKMWEYSNVLNDFLDKKKRKLKKIKKFVFLGTLLGRHIPRIAEKIDAEMYLVLERNLEIFRLSLFTVDYTILANKGVIFSIMDNSLIEENKILKFINLENLENYLIKISSTGFNIDRYIDILLSSLHSVRPTAYDYIRMLYIHVNRTTKILSNDYKILHLNKINKNKEIFKDIPILYLAAGPSLDENLDWIKRNQDKFFIVTIGAAYKKLLSNDIKIDLISTIDESDILEKLQFDDESVSKINKKTIILASVMTNEKILKKFNQEKLFLFEIFTPFEINNIVYDGYSVGEITLAILMNMNPKKIYLIGLDLALNQITGESHSKASNSIIQVIDLNKEESRETFSLDESLIKVKGNMKEEVFTTSLFYSSIKSTEIKIAKKEDNLEIYNLSSHGSYFEGTIPKKINDLNIKEFTKLKLKRDEYISFLTENSFKELSLESKEYFSKQIDFLRNDIKSILMELKNDKIEFYEEFYEKVFLIPSKISQNNAPILFQIFANYYQMVIPFLSYHFNNLRVKNEKNKVKKIKEIFTKQIEEIIDDYIKCLQRVI</sequence>
<name>A0A347UBP8_9BACT</name>
<keyword evidence="5" id="KW-1185">Reference proteome</keyword>
<dbReference type="OrthoDB" id="5291305at2"/>
<dbReference type="PANTHER" id="PTHR41786:SF1">
    <property type="entry name" value="6-HYDROXYMETHYLPTERIN DIPHOSPHOKINASE MPTE-LIKE DOMAIN-CONTAINING PROTEIN"/>
    <property type="match status" value="1"/>
</dbReference>
<dbReference type="Pfam" id="PF01973">
    <property type="entry name" value="MptE-like"/>
    <property type="match status" value="1"/>
</dbReference>
<dbReference type="RefSeq" id="WP_118918416.1">
    <property type="nucleotide sequence ID" value="NZ_CP032097.1"/>
</dbReference>
<proteinExistence type="predicted"/>
<evidence type="ECO:0000259" key="2">
    <source>
        <dbReference type="Pfam" id="PF20157"/>
    </source>
</evidence>
<dbReference type="Pfam" id="PF20157">
    <property type="entry name" value="Maf_flag10_N"/>
    <property type="match status" value="1"/>
</dbReference>
<organism evidence="4 6">
    <name type="scientific">Arcobacter ellisii</name>
    <dbReference type="NCBI Taxonomy" id="913109"/>
    <lineage>
        <taxon>Bacteria</taxon>
        <taxon>Pseudomonadati</taxon>
        <taxon>Campylobacterota</taxon>
        <taxon>Epsilonproteobacteria</taxon>
        <taxon>Campylobacterales</taxon>
        <taxon>Arcobacteraceae</taxon>
        <taxon>Arcobacter</taxon>
    </lineage>
</organism>
<evidence type="ECO:0000313" key="5">
    <source>
        <dbReference type="Proteomes" id="UP000262582"/>
    </source>
</evidence>
<feature type="domain" description="6-hydroxymethylpterin diphosphokinase MptE-like" evidence="1">
    <location>
        <begin position="279"/>
        <end position="443"/>
    </location>
</feature>